<keyword evidence="8" id="KW-1015">Disulfide bond</keyword>
<dbReference type="GO" id="GO:0048038">
    <property type="term" value="F:quinone binding"/>
    <property type="evidence" value="ECO:0007669"/>
    <property type="project" value="UniProtKB-KW"/>
</dbReference>
<keyword evidence="6" id="KW-0560">Oxidoreductase</keyword>
<dbReference type="GO" id="GO:0016020">
    <property type="term" value="C:membrane"/>
    <property type="evidence" value="ECO:0007669"/>
    <property type="project" value="UniProtKB-SubCell"/>
</dbReference>
<gene>
    <name evidence="14" type="ORF">SAMN05216386_2996</name>
</gene>
<dbReference type="SUPFAM" id="SSF51735">
    <property type="entry name" value="NAD(P)-binding Rossmann-fold domains"/>
    <property type="match status" value="1"/>
</dbReference>
<keyword evidence="5 10" id="KW-1133">Transmembrane helix</keyword>
<feature type="transmembrane region" description="Helical" evidence="10">
    <location>
        <begin position="532"/>
        <end position="551"/>
    </location>
</feature>
<dbReference type="InterPro" id="IPR038354">
    <property type="entry name" value="VKOR_sf"/>
</dbReference>
<reference evidence="15" key="1">
    <citation type="submission" date="2016-10" db="EMBL/GenBank/DDBJ databases">
        <authorList>
            <person name="Varghese N."/>
        </authorList>
    </citation>
    <scope>NUCLEOTIDE SEQUENCE [LARGE SCALE GENOMIC DNA]</scope>
    <source>
        <strain evidence="15">Nsp8</strain>
    </source>
</reference>
<evidence type="ECO:0000313" key="15">
    <source>
        <dbReference type="Proteomes" id="UP000183107"/>
    </source>
</evidence>
<feature type="transmembrane region" description="Helical" evidence="10">
    <location>
        <begin position="614"/>
        <end position="635"/>
    </location>
</feature>
<dbReference type="Gene3D" id="1.20.1440.130">
    <property type="entry name" value="VKOR domain"/>
    <property type="match status" value="1"/>
</dbReference>
<dbReference type="GO" id="GO:0016491">
    <property type="term" value="F:oxidoreductase activity"/>
    <property type="evidence" value="ECO:0007669"/>
    <property type="project" value="UniProtKB-KW"/>
</dbReference>
<feature type="transmembrane region" description="Helical" evidence="10">
    <location>
        <begin position="390"/>
        <end position="409"/>
    </location>
</feature>
<feature type="transmembrane region" description="Helical" evidence="10">
    <location>
        <begin position="722"/>
        <end position="743"/>
    </location>
</feature>
<feature type="transmembrane region" description="Helical" evidence="10">
    <location>
        <begin position="641"/>
        <end position="663"/>
    </location>
</feature>
<evidence type="ECO:0000259" key="11">
    <source>
        <dbReference type="Pfam" id="PF01370"/>
    </source>
</evidence>
<dbReference type="OrthoDB" id="9801056at2"/>
<accession>A0A1I5FGX5</accession>
<evidence type="ECO:0000256" key="9">
    <source>
        <dbReference type="ARBA" id="ARBA00023284"/>
    </source>
</evidence>
<evidence type="ECO:0000256" key="1">
    <source>
        <dbReference type="ARBA" id="ARBA00004141"/>
    </source>
</evidence>
<dbReference type="CDD" id="cd12919">
    <property type="entry name" value="VKOR_2"/>
    <property type="match status" value="1"/>
</dbReference>
<keyword evidence="7 10" id="KW-0472">Membrane</keyword>
<name>A0A1I5FGX5_9PROT</name>
<evidence type="ECO:0000256" key="7">
    <source>
        <dbReference type="ARBA" id="ARBA00023136"/>
    </source>
</evidence>
<evidence type="ECO:0000256" key="5">
    <source>
        <dbReference type="ARBA" id="ARBA00022989"/>
    </source>
</evidence>
<dbReference type="Proteomes" id="UP000183107">
    <property type="component" value="Unassembled WGS sequence"/>
</dbReference>
<evidence type="ECO:0000256" key="10">
    <source>
        <dbReference type="SAM" id="Phobius"/>
    </source>
</evidence>
<evidence type="ECO:0000256" key="6">
    <source>
        <dbReference type="ARBA" id="ARBA00023002"/>
    </source>
</evidence>
<feature type="domain" description="SPW repeat-containing integral membrane" evidence="12">
    <location>
        <begin position="421"/>
        <end position="499"/>
    </location>
</feature>
<dbReference type="EMBL" id="FOVJ01000013">
    <property type="protein sequence ID" value="SFO22551.1"/>
    <property type="molecule type" value="Genomic_DNA"/>
</dbReference>
<dbReference type="InterPro" id="IPR001509">
    <property type="entry name" value="Epimerase_deHydtase"/>
</dbReference>
<evidence type="ECO:0000259" key="12">
    <source>
        <dbReference type="Pfam" id="PF03779"/>
    </source>
</evidence>
<dbReference type="InterPro" id="IPR036291">
    <property type="entry name" value="NAD(P)-bd_dom_sf"/>
</dbReference>
<keyword evidence="3 10" id="KW-0812">Transmembrane</keyword>
<keyword evidence="15" id="KW-1185">Reference proteome</keyword>
<sequence length="843" mass="93021">MDIRKPLVLITGSEGRIGKAIEAALGDDYTVVGFERECDSGSHCITVDISSDEAVSKACEQLRQGYGQRIASVIHLAAFYDFSDQPNPLYEEVNVRGTRRLLEALRAFDVEQFIYASTMLVHAPTEPGLPITEEGPLEPKWPYPESKVAAENEVRAHHGNVPFVILRLAGVYTEWGEVPSLSTQIQRIYERQLQSHVFPGDPAHGQSFVHMDDVARAFRQTVERRLELPTETVLLIGEPATESYEGLQNLIGQLIHGQPWVTHQVPKPVAVAGAWLQDKMEDVVPDYIDRGIEPFVKTFMVALSDDHFELDISRAKKLLNWRPRNTLRETLPKIIGHLKRSPAAWYKRNKIALPLWLEEMEKEHLPSATLIAQSRQQERDGHRQTLWCHFANAGLGLWLISSPFIFGLAESWMVAEDLVSPSQRGLAMSATWMTASDVITGLLIVLFGLLSVSRDYGWARWITALLGIWLLFAPLFFWTSSAAAYANDTLVGGLVILFAVVVSPPPGIGAVARTSGPDTPPGWSYSPSGMTNRFPIVALAFIGLFLSRYMAAFQLGHTDNVWDPFFGDGTARVVTSDVSEAWPVADAGLGATVYVMEILTGVIGDKRRWRTMPWMVLFFGILIVPLGVVSIYFIIIQPIIIGTWCTLCLIAAVAMLLQIPYSFDEILATLQFLKDRRKNGKSLWHVLWHGDTMEGGSADYSSNFEGPPMAVLREIMGSGVRFTWNMLASVIIGIALMFSRILFDATGTAANGDHLIGALVVTFSIMALSEVGRPLRFANIMFGGWLIPAPLLLTGYSDLGAAASIGAGVLLILLALPVGPIKGRYGAWDRWNSIGLAKTPRSA</sequence>
<evidence type="ECO:0000256" key="8">
    <source>
        <dbReference type="ARBA" id="ARBA00023157"/>
    </source>
</evidence>
<feature type="domain" description="SPW repeat-containing integral membrane" evidence="12">
    <location>
        <begin position="724"/>
        <end position="816"/>
    </location>
</feature>
<dbReference type="RefSeq" id="WP_083396813.1">
    <property type="nucleotide sequence ID" value="NZ_FOVJ01000013.1"/>
</dbReference>
<dbReference type="InterPro" id="IPR012932">
    <property type="entry name" value="VKOR"/>
</dbReference>
<organism evidence="14 15">
    <name type="scientific">Nitrosospira briensis</name>
    <dbReference type="NCBI Taxonomy" id="35799"/>
    <lineage>
        <taxon>Bacteria</taxon>
        <taxon>Pseudomonadati</taxon>
        <taxon>Pseudomonadota</taxon>
        <taxon>Betaproteobacteria</taxon>
        <taxon>Nitrosomonadales</taxon>
        <taxon>Nitrosomonadaceae</taxon>
        <taxon>Nitrosospira</taxon>
    </lineage>
</organism>
<evidence type="ECO:0000256" key="3">
    <source>
        <dbReference type="ARBA" id="ARBA00022692"/>
    </source>
</evidence>
<protein>
    <submittedName>
        <fullName evidence="14">Nucleoside-diphosphate-sugar epimerase</fullName>
    </submittedName>
</protein>
<feature type="domain" description="NAD-dependent epimerase/dehydratase" evidence="11">
    <location>
        <begin position="8"/>
        <end position="231"/>
    </location>
</feature>
<proteinExistence type="inferred from homology"/>
<dbReference type="InterPro" id="IPR050177">
    <property type="entry name" value="Lipid_A_modif_metabolic_enz"/>
</dbReference>
<dbReference type="Gene3D" id="3.40.50.720">
    <property type="entry name" value="NAD(P)-binding Rossmann-like Domain"/>
    <property type="match status" value="1"/>
</dbReference>
<comment type="subcellular location">
    <subcellularLocation>
        <location evidence="1">Membrane</location>
        <topology evidence="1">Multi-pass membrane protein</topology>
    </subcellularLocation>
</comment>
<feature type="domain" description="Vitamin K epoxide reductase" evidence="13">
    <location>
        <begin position="535"/>
        <end position="662"/>
    </location>
</feature>
<comment type="similarity">
    <text evidence="2">Belongs to the VKOR family.</text>
</comment>
<keyword evidence="4" id="KW-0874">Quinone</keyword>
<dbReference type="PANTHER" id="PTHR43245">
    <property type="entry name" value="BIFUNCTIONAL POLYMYXIN RESISTANCE PROTEIN ARNA"/>
    <property type="match status" value="1"/>
</dbReference>
<evidence type="ECO:0000259" key="13">
    <source>
        <dbReference type="Pfam" id="PF07884"/>
    </source>
</evidence>
<dbReference type="Pfam" id="PF01370">
    <property type="entry name" value="Epimerase"/>
    <property type="match status" value="1"/>
</dbReference>
<feature type="transmembrane region" description="Helical" evidence="10">
    <location>
        <begin position="490"/>
        <end position="512"/>
    </location>
</feature>
<dbReference type="InterPro" id="IPR005530">
    <property type="entry name" value="SPW"/>
</dbReference>
<evidence type="ECO:0000313" key="14">
    <source>
        <dbReference type="EMBL" id="SFO22551.1"/>
    </source>
</evidence>
<dbReference type="Pfam" id="PF03779">
    <property type="entry name" value="SPW"/>
    <property type="match status" value="2"/>
</dbReference>
<dbReference type="AlphaFoldDB" id="A0A1I5FGX5"/>
<keyword evidence="9" id="KW-0676">Redox-active center</keyword>
<feature type="transmembrane region" description="Helical" evidence="10">
    <location>
        <begin position="749"/>
        <end position="768"/>
    </location>
</feature>
<dbReference type="Pfam" id="PF07884">
    <property type="entry name" value="VKOR"/>
    <property type="match status" value="1"/>
</dbReference>
<feature type="transmembrane region" description="Helical" evidence="10">
    <location>
        <begin position="799"/>
        <end position="821"/>
    </location>
</feature>
<feature type="transmembrane region" description="Helical" evidence="10">
    <location>
        <begin position="458"/>
        <end position="478"/>
    </location>
</feature>
<feature type="transmembrane region" description="Helical" evidence="10">
    <location>
        <begin position="430"/>
        <end position="452"/>
    </location>
</feature>
<evidence type="ECO:0000256" key="2">
    <source>
        <dbReference type="ARBA" id="ARBA00006214"/>
    </source>
</evidence>
<evidence type="ECO:0000256" key="4">
    <source>
        <dbReference type="ARBA" id="ARBA00022719"/>
    </source>
</evidence>